<keyword evidence="2" id="KW-0238">DNA-binding</keyword>
<keyword evidence="3" id="KW-1185">Reference proteome</keyword>
<protein>
    <submittedName>
        <fullName evidence="2">DNA-binding protein</fullName>
    </submittedName>
</protein>
<dbReference type="EMBL" id="SEWF01000078">
    <property type="protein sequence ID" value="RYU92685.1"/>
    <property type="molecule type" value="Genomic_DNA"/>
</dbReference>
<gene>
    <name evidence="2" type="ORF">EWM59_25980</name>
</gene>
<accession>A0A4Q5LT48</accession>
<sequence length="89" mass="10590">MQVICLEEVAFYALIEQVVNRLKEKDTHAKEKWVSDEQAMDLLKIKSKTTLQKLRDEGKIRFSQPQKKVILYDRNSIETYLEKNARETF</sequence>
<organism evidence="2 3">
    <name type="scientific">Emticicia agri</name>
    <dbReference type="NCBI Taxonomy" id="2492393"/>
    <lineage>
        <taxon>Bacteria</taxon>
        <taxon>Pseudomonadati</taxon>
        <taxon>Bacteroidota</taxon>
        <taxon>Cytophagia</taxon>
        <taxon>Cytophagales</taxon>
        <taxon>Leadbetterellaceae</taxon>
        <taxon>Emticicia</taxon>
    </lineage>
</organism>
<dbReference type="PANTHER" id="PTHR34585:SF22">
    <property type="entry name" value="HELIX-TURN-HELIX DOMAIN-CONTAINING PROTEIN"/>
    <property type="match status" value="1"/>
</dbReference>
<dbReference type="Pfam" id="PF12728">
    <property type="entry name" value="HTH_17"/>
    <property type="match status" value="1"/>
</dbReference>
<dbReference type="PANTHER" id="PTHR34585">
    <property type="match status" value="1"/>
</dbReference>
<dbReference type="GO" id="GO:0003677">
    <property type="term" value="F:DNA binding"/>
    <property type="evidence" value="ECO:0007669"/>
    <property type="project" value="UniProtKB-KW"/>
</dbReference>
<feature type="domain" description="Helix-turn-helix" evidence="1">
    <location>
        <begin position="33"/>
        <end position="84"/>
    </location>
</feature>
<name>A0A4Q5LT48_9BACT</name>
<dbReference type="Proteomes" id="UP000293162">
    <property type="component" value="Unassembled WGS sequence"/>
</dbReference>
<reference evidence="2 3" key="1">
    <citation type="submission" date="2019-02" db="EMBL/GenBank/DDBJ databases">
        <title>Bacterial novel species Emticicia sp. 17J42-9 isolated from soil.</title>
        <authorList>
            <person name="Jung H.-Y."/>
        </authorList>
    </citation>
    <scope>NUCLEOTIDE SEQUENCE [LARGE SCALE GENOMIC DNA]</scope>
    <source>
        <strain evidence="2 3">17J42-9</strain>
    </source>
</reference>
<evidence type="ECO:0000313" key="2">
    <source>
        <dbReference type="EMBL" id="RYU92685.1"/>
    </source>
</evidence>
<proteinExistence type="predicted"/>
<evidence type="ECO:0000259" key="1">
    <source>
        <dbReference type="Pfam" id="PF12728"/>
    </source>
</evidence>
<dbReference type="OrthoDB" id="961769at2"/>
<dbReference type="InterPro" id="IPR041657">
    <property type="entry name" value="HTH_17"/>
</dbReference>
<dbReference type="RefSeq" id="WP_130024146.1">
    <property type="nucleotide sequence ID" value="NZ_SEWF01000078.1"/>
</dbReference>
<dbReference type="AlphaFoldDB" id="A0A4Q5LT48"/>
<evidence type="ECO:0000313" key="3">
    <source>
        <dbReference type="Proteomes" id="UP000293162"/>
    </source>
</evidence>
<comment type="caution">
    <text evidence="2">The sequence shown here is derived from an EMBL/GenBank/DDBJ whole genome shotgun (WGS) entry which is preliminary data.</text>
</comment>